<protein>
    <submittedName>
        <fullName evidence="1">Uncharacterized protein</fullName>
    </submittedName>
</protein>
<comment type="caution">
    <text evidence="1">The sequence shown here is derived from an EMBL/GenBank/DDBJ whole genome shotgun (WGS) entry which is preliminary data.</text>
</comment>
<reference evidence="1 2" key="1">
    <citation type="submission" date="2018-10" db="EMBL/GenBank/DDBJ databases">
        <title>A high-quality apple genome assembly.</title>
        <authorList>
            <person name="Hu J."/>
        </authorList>
    </citation>
    <scope>NUCLEOTIDE SEQUENCE [LARGE SCALE GENOMIC DNA]</scope>
    <source>
        <strain evidence="2">cv. HFTH1</strain>
        <tissue evidence="1">Young leaf</tissue>
    </source>
</reference>
<proteinExistence type="predicted"/>
<dbReference type="EMBL" id="RDQH01000338">
    <property type="protein sequence ID" value="RXH82606.1"/>
    <property type="molecule type" value="Genomic_DNA"/>
</dbReference>
<sequence length="74" mass="8160">MLSQKIWRDLDLRCVESVKAHEDAVNALAMVNDGTMYTRVGSGLGGFGFEFGEDRAKGRKGEGDEGWRGRVGRI</sequence>
<evidence type="ECO:0000313" key="1">
    <source>
        <dbReference type="EMBL" id="RXH82606.1"/>
    </source>
</evidence>
<evidence type="ECO:0000313" key="2">
    <source>
        <dbReference type="Proteomes" id="UP000290289"/>
    </source>
</evidence>
<organism evidence="1 2">
    <name type="scientific">Malus domestica</name>
    <name type="common">Apple</name>
    <name type="synonym">Pyrus malus</name>
    <dbReference type="NCBI Taxonomy" id="3750"/>
    <lineage>
        <taxon>Eukaryota</taxon>
        <taxon>Viridiplantae</taxon>
        <taxon>Streptophyta</taxon>
        <taxon>Embryophyta</taxon>
        <taxon>Tracheophyta</taxon>
        <taxon>Spermatophyta</taxon>
        <taxon>Magnoliopsida</taxon>
        <taxon>eudicotyledons</taxon>
        <taxon>Gunneridae</taxon>
        <taxon>Pentapetalae</taxon>
        <taxon>rosids</taxon>
        <taxon>fabids</taxon>
        <taxon>Rosales</taxon>
        <taxon>Rosaceae</taxon>
        <taxon>Amygdaloideae</taxon>
        <taxon>Maleae</taxon>
        <taxon>Malus</taxon>
    </lineage>
</organism>
<dbReference type="STRING" id="3750.A0A498IGV5"/>
<accession>A0A498IGV5</accession>
<dbReference type="Proteomes" id="UP000290289">
    <property type="component" value="Chromosome 12"/>
</dbReference>
<gene>
    <name evidence="1" type="ORF">DVH24_036947</name>
</gene>
<dbReference type="AlphaFoldDB" id="A0A498IGV5"/>
<keyword evidence="2" id="KW-1185">Reference proteome</keyword>
<name>A0A498IGV5_MALDO</name>